<accession>A0A6J7X1Y4</accession>
<sequence length="71" mass="8417">MRRRARQGHLNLMAHHLIQCADQIDELRRENRALRIRGERLAQAIENNDWTVDYAVILSDSVSAWREFDES</sequence>
<proteinExistence type="predicted"/>
<evidence type="ECO:0000256" key="1">
    <source>
        <dbReference type="SAM" id="Coils"/>
    </source>
</evidence>
<feature type="coiled-coil region" evidence="1">
    <location>
        <begin position="17"/>
        <end position="44"/>
    </location>
</feature>
<dbReference type="EMBL" id="LR798308">
    <property type="protein sequence ID" value="CAB5222992.1"/>
    <property type="molecule type" value="Genomic_DNA"/>
</dbReference>
<gene>
    <name evidence="2" type="ORF">UFOVP366_41</name>
</gene>
<evidence type="ECO:0000313" key="2">
    <source>
        <dbReference type="EMBL" id="CAB5222992.1"/>
    </source>
</evidence>
<organism evidence="2">
    <name type="scientific">uncultured Caudovirales phage</name>
    <dbReference type="NCBI Taxonomy" id="2100421"/>
    <lineage>
        <taxon>Viruses</taxon>
        <taxon>Duplodnaviria</taxon>
        <taxon>Heunggongvirae</taxon>
        <taxon>Uroviricota</taxon>
        <taxon>Caudoviricetes</taxon>
        <taxon>Peduoviridae</taxon>
        <taxon>Maltschvirus</taxon>
        <taxon>Maltschvirus maltsch</taxon>
    </lineage>
</organism>
<protein>
    <submittedName>
        <fullName evidence="2">Uncharacterized protein</fullName>
    </submittedName>
</protein>
<name>A0A6J7X1Y4_9CAUD</name>
<reference evidence="2" key="1">
    <citation type="submission" date="2020-05" db="EMBL/GenBank/DDBJ databases">
        <authorList>
            <person name="Chiriac C."/>
            <person name="Salcher M."/>
            <person name="Ghai R."/>
            <person name="Kavagutti S V."/>
        </authorList>
    </citation>
    <scope>NUCLEOTIDE SEQUENCE</scope>
</reference>
<keyword evidence="1" id="KW-0175">Coiled coil</keyword>